<comment type="caution">
    <text evidence="2">The sequence shown here is derived from an EMBL/GenBank/DDBJ whole genome shotgun (WGS) entry which is preliminary data.</text>
</comment>
<gene>
    <name evidence="2" type="ORF">Zmor_020291</name>
</gene>
<dbReference type="AlphaFoldDB" id="A0AA38I6J3"/>
<name>A0AA38I6J3_9CUCU</name>
<proteinExistence type="predicted"/>
<feature type="compositionally biased region" description="Acidic residues" evidence="1">
    <location>
        <begin position="48"/>
        <end position="72"/>
    </location>
</feature>
<sequence length="89" mass="10030">MILEDNMANAILAAVNKMSERLNSLLLWSKQAERRIKKLEQRRGEESSSSEEEGEDEEEEEEEEDEVEDEAMEVGHPEIGGPFPACPPG</sequence>
<accession>A0AA38I6J3</accession>
<reference evidence="2" key="1">
    <citation type="journal article" date="2023" name="G3 (Bethesda)">
        <title>Whole genome assemblies of Zophobas morio and Tenebrio molitor.</title>
        <authorList>
            <person name="Kaur S."/>
            <person name="Stinson S.A."/>
            <person name="diCenzo G.C."/>
        </authorList>
    </citation>
    <scope>NUCLEOTIDE SEQUENCE</scope>
    <source>
        <strain evidence="2">QUZm001</strain>
    </source>
</reference>
<protein>
    <submittedName>
        <fullName evidence="2">Uncharacterized protein</fullName>
    </submittedName>
</protein>
<organism evidence="2 3">
    <name type="scientific">Zophobas morio</name>
    <dbReference type="NCBI Taxonomy" id="2755281"/>
    <lineage>
        <taxon>Eukaryota</taxon>
        <taxon>Metazoa</taxon>
        <taxon>Ecdysozoa</taxon>
        <taxon>Arthropoda</taxon>
        <taxon>Hexapoda</taxon>
        <taxon>Insecta</taxon>
        <taxon>Pterygota</taxon>
        <taxon>Neoptera</taxon>
        <taxon>Endopterygota</taxon>
        <taxon>Coleoptera</taxon>
        <taxon>Polyphaga</taxon>
        <taxon>Cucujiformia</taxon>
        <taxon>Tenebrionidae</taxon>
        <taxon>Zophobas</taxon>
    </lineage>
</organism>
<dbReference type="Proteomes" id="UP001168821">
    <property type="component" value="Unassembled WGS sequence"/>
</dbReference>
<dbReference type="EMBL" id="JALNTZ010000006">
    <property type="protein sequence ID" value="KAJ3648492.1"/>
    <property type="molecule type" value="Genomic_DNA"/>
</dbReference>
<evidence type="ECO:0000256" key="1">
    <source>
        <dbReference type="SAM" id="MobiDB-lite"/>
    </source>
</evidence>
<feature type="region of interest" description="Disordered" evidence="1">
    <location>
        <begin position="38"/>
        <end position="89"/>
    </location>
</feature>
<keyword evidence="3" id="KW-1185">Reference proteome</keyword>
<evidence type="ECO:0000313" key="2">
    <source>
        <dbReference type="EMBL" id="KAJ3648492.1"/>
    </source>
</evidence>
<evidence type="ECO:0000313" key="3">
    <source>
        <dbReference type="Proteomes" id="UP001168821"/>
    </source>
</evidence>